<keyword evidence="14" id="KW-0807">Transducer</keyword>
<dbReference type="EC" id="2.4.2.-" evidence="15"/>
<organism evidence="22 23">
    <name type="scientific">Takifugu flavidus</name>
    <name type="common">sansaifugu</name>
    <dbReference type="NCBI Taxonomy" id="433684"/>
    <lineage>
        <taxon>Eukaryota</taxon>
        <taxon>Metazoa</taxon>
        <taxon>Chordata</taxon>
        <taxon>Craniata</taxon>
        <taxon>Vertebrata</taxon>
        <taxon>Euteleostomi</taxon>
        <taxon>Actinopterygii</taxon>
        <taxon>Neopterygii</taxon>
        <taxon>Teleostei</taxon>
        <taxon>Neoteleostei</taxon>
        <taxon>Acanthomorphata</taxon>
        <taxon>Eupercaria</taxon>
        <taxon>Tetraodontiformes</taxon>
        <taxon>Tetradontoidea</taxon>
        <taxon>Tetraodontidae</taxon>
        <taxon>Takifugu</taxon>
    </lineage>
</organism>
<name>A0A5C6N793_9TELE</name>
<evidence type="ECO:0000256" key="5">
    <source>
        <dbReference type="ARBA" id="ARBA00022692"/>
    </source>
</evidence>
<dbReference type="PANTHER" id="PTHR10459:SF66">
    <property type="entry name" value="PROTEIN MONO-ADP-RIBOSYLTRANSFERASE PARP3"/>
    <property type="match status" value="1"/>
</dbReference>
<keyword evidence="7" id="KW-0227">DNA damage</keyword>
<keyword evidence="23" id="KW-1185">Reference proteome</keyword>
<comment type="caution">
    <text evidence="22">The sequence shown here is derived from an EMBL/GenBank/DDBJ whole genome shotgun (WGS) entry which is preliminary data.</text>
</comment>
<feature type="region of interest" description="Disordered" evidence="16">
    <location>
        <begin position="451"/>
        <end position="471"/>
    </location>
</feature>
<evidence type="ECO:0000259" key="21">
    <source>
        <dbReference type="PROSITE" id="PS51977"/>
    </source>
</evidence>
<dbReference type="AlphaFoldDB" id="A0A5C6N793"/>
<protein>
    <recommendedName>
        <fullName evidence="15">Poly [ADP-ribose] polymerase</fullName>
        <shortName evidence="15">PARP</shortName>
        <ecNumber evidence="15">2.4.2.-</ecNumber>
    </recommendedName>
</protein>
<dbReference type="GO" id="GO:0070212">
    <property type="term" value="P:protein poly-ADP-ribosylation"/>
    <property type="evidence" value="ECO:0007669"/>
    <property type="project" value="TreeGrafter"/>
</dbReference>
<dbReference type="GO" id="GO:0004930">
    <property type="term" value="F:G protein-coupled receptor activity"/>
    <property type="evidence" value="ECO:0007669"/>
    <property type="project" value="UniProtKB-KW"/>
</dbReference>
<evidence type="ECO:0000256" key="4">
    <source>
        <dbReference type="ARBA" id="ARBA00022679"/>
    </source>
</evidence>
<dbReference type="SUPFAM" id="SSF56399">
    <property type="entry name" value="ADP-ribosylation"/>
    <property type="match status" value="1"/>
</dbReference>
<dbReference type="PROSITE" id="PS50262">
    <property type="entry name" value="G_PROTEIN_RECEP_F1_2"/>
    <property type="match status" value="1"/>
</dbReference>
<comment type="subcellular location">
    <subcellularLocation>
        <location evidence="2">Membrane</location>
    </subcellularLocation>
    <subcellularLocation>
        <location evidence="1">Nucleus</location>
    </subcellularLocation>
</comment>
<evidence type="ECO:0000259" key="19">
    <source>
        <dbReference type="PROSITE" id="PS51059"/>
    </source>
</evidence>
<evidence type="ECO:0000256" key="2">
    <source>
        <dbReference type="ARBA" id="ARBA00004370"/>
    </source>
</evidence>
<dbReference type="GO" id="GO:0016020">
    <property type="term" value="C:membrane"/>
    <property type="evidence" value="ECO:0007669"/>
    <property type="project" value="UniProtKB-SubCell"/>
</dbReference>
<comment type="similarity">
    <text evidence="14">Belongs to the G-protein coupled receptor 1 family.</text>
</comment>
<dbReference type="InterPro" id="IPR036616">
    <property type="entry name" value="Poly(ADP-ribose)pol_reg_dom_sf"/>
</dbReference>
<dbReference type="GO" id="GO:1990404">
    <property type="term" value="F:NAD+-protein mono-ADP-ribosyltransferase activity"/>
    <property type="evidence" value="ECO:0007669"/>
    <property type="project" value="TreeGrafter"/>
</dbReference>
<keyword evidence="11" id="KW-0234">DNA repair</keyword>
<feature type="transmembrane region" description="Helical" evidence="17">
    <location>
        <begin position="44"/>
        <end position="68"/>
    </location>
</feature>
<evidence type="ECO:0000256" key="6">
    <source>
        <dbReference type="ARBA" id="ARBA00022695"/>
    </source>
</evidence>
<dbReference type="SUPFAM" id="SSF81321">
    <property type="entry name" value="Family A G protein-coupled receptor-like"/>
    <property type="match status" value="1"/>
</dbReference>
<dbReference type="PROSITE" id="PS00237">
    <property type="entry name" value="G_PROTEIN_RECEP_F1_1"/>
    <property type="match status" value="1"/>
</dbReference>
<evidence type="ECO:0000313" key="22">
    <source>
        <dbReference type="EMBL" id="TWW62141.1"/>
    </source>
</evidence>
<dbReference type="EMBL" id="RHFK02000017">
    <property type="protein sequence ID" value="TWW62141.1"/>
    <property type="molecule type" value="Genomic_DNA"/>
</dbReference>
<evidence type="ECO:0000256" key="10">
    <source>
        <dbReference type="ARBA" id="ARBA00023136"/>
    </source>
</evidence>
<dbReference type="Proteomes" id="UP000324091">
    <property type="component" value="Chromosome 4"/>
</dbReference>
<feature type="transmembrane region" description="Helical" evidence="17">
    <location>
        <begin position="77"/>
        <end position="99"/>
    </location>
</feature>
<dbReference type="Gene3D" id="1.20.1070.10">
    <property type="entry name" value="Rhodopsin 7-helix transmembrane proteins"/>
    <property type="match status" value="1"/>
</dbReference>
<dbReference type="SUPFAM" id="SSF47587">
    <property type="entry name" value="Domain of poly(ADP-ribose) polymerase"/>
    <property type="match status" value="1"/>
</dbReference>
<keyword evidence="12" id="KW-0539">Nucleus</keyword>
<reference evidence="22 23" key="1">
    <citation type="submission" date="2019-04" db="EMBL/GenBank/DDBJ databases">
        <title>Chromosome genome assembly for Takifugu flavidus.</title>
        <authorList>
            <person name="Xiao S."/>
        </authorList>
    </citation>
    <scope>NUCLEOTIDE SEQUENCE [LARGE SCALE GENOMIC DNA]</scope>
    <source>
        <strain evidence="22">HTHZ2018</strain>
        <tissue evidence="22">Muscle</tissue>
    </source>
</reference>
<dbReference type="PRINTS" id="PR00237">
    <property type="entry name" value="GPCRRHODOPSN"/>
</dbReference>
<dbReference type="FunFam" id="3.90.228.10:FF:000009">
    <property type="entry name" value="Poly [ADP-ribose] polymerase"/>
    <property type="match status" value="1"/>
</dbReference>
<dbReference type="InterPro" id="IPR050800">
    <property type="entry name" value="ARTD/PARP"/>
</dbReference>
<proteinExistence type="inferred from homology"/>
<keyword evidence="3 15" id="KW-0328">Glycosyltransferase</keyword>
<sequence>MMAVRPAPVLAGLPNLTTTAWTTNPTVPADVGVVTSSQSQIKDLFGLFCMVTLNLIALLSNTGVMVAIARAPHLKRFAFVCHLCGADLLCAILLMPLGIISSSPFFSTVAFTVLECQVYIFLNVFLISLTILTITAVNVERYFYIVHPMRYEVKMTINLAVGVMLLIWVKSALLALVSVFGWPAYGHQSSIAAAHCSLHASHSRLRGVFAVLFTVVCFLLPAVVILAVYCAVYKVARSAALQLVPTVPAWANANLAKNRSDSINSQTTMIGATHSLPQRLSPERAFSGGKAALTLVFIVGQFLLCWLPFFIFHLHMSLTGSLQSPGDLEEVVTWLAYSSFAVNPFFYGLLNRQIREQLVKFHRCCSTQATEIGASSHEGSLQENLLQFFQRSSKSTEAPSGCVGSHPKNTADQSVKSSIRCLRYYRDRADGCPDFVVLKVLIMPPKRRAASAARAGGKKAKEETSEPKDAFTSAKEALLAAGPQVKGRRKVDEHCQVSASAEVHEDYDCMLNQTNIEKNNNKFYVIQVIKDNNRFYSWNRWGRVGEVGQSKLSPFDKLEKAVKDFEKKFKDKTKNSWSDRANFVSYAGKYTMIEVDGEQDAEVKVDEVDGKVVKVSKNVLPCTLDGATKNLIELIFSNDVFKEAMECMNLVSGKLSKKQIAKGFEVLEEIEAAMKRLEELSSKFFTTVPHNFGRNRPPTINSQGIVEQKKEMLMVLADIELAQTLKSETEKAQEEMIETVPHPLDQDYNSLRCRLSLLDTETEIFKIIQKYLEMTSDVSRNPKILNVWEVDRETEGERFGKNDSLENRRLLWHGTNIAVVAAILKSGLRIMPHSGDRVGQGIYFASENSKSAGYVRTSKNTGVMFLCEVALGKEKTITVDNSSLKKAPAGFDSVVARGRVEPDPKEDTFITLEGKKVSVPQGQPVDQPQYSGSNFSNSEYLIYKESQCRLRYLLELKMA</sequence>
<dbReference type="GO" id="GO:0005730">
    <property type="term" value="C:nucleolus"/>
    <property type="evidence" value="ECO:0007669"/>
    <property type="project" value="TreeGrafter"/>
</dbReference>
<evidence type="ECO:0000256" key="9">
    <source>
        <dbReference type="ARBA" id="ARBA00023027"/>
    </source>
</evidence>
<dbReference type="Pfam" id="PF00001">
    <property type="entry name" value="7tm_1"/>
    <property type="match status" value="1"/>
</dbReference>
<dbReference type="PROSITE" id="PS51059">
    <property type="entry name" value="PARP_CATALYTIC"/>
    <property type="match status" value="1"/>
</dbReference>
<dbReference type="Pfam" id="PF00644">
    <property type="entry name" value="PARP"/>
    <property type="match status" value="1"/>
</dbReference>
<keyword evidence="14 22" id="KW-0675">Receptor</keyword>
<dbReference type="GO" id="GO:0006302">
    <property type="term" value="P:double-strand break repair"/>
    <property type="evidence" value="ECO:0007669"/>
    <property type="project" value="TreeGrafter"/>
</dbReference>
<keyword evidence="5 14" id="KW-0812">Transmembrane</keyword>
<evidence type="ECO:0000256" key="8">
    <source>
        <dbReference type="ARBA" id="ARBA00022989"/>
    </source>
</evidence>
<keyword evidence="9 15" id="KW-0520">NAD</keyword>
<feature type="compositionally biased region" description="Basic and acidic residues" evidence="16">
    <location>
        <begin position="459"/>
        <end position="469"/>
    </location>
</feature>
<dbReference type="CDD" id="cd15220">
    <property type="entry name" value="7tmA_GPR61_GPR62-like"/>
    <property type="match status" value="1"/>
</dbReference>
<feature type="domain" description="PARP alpha-helical" evidence="20">
    <location>
        <begin position="621"/>
        <end position="727"/>
    </location>
</feature>
<feature type="transmembrane region" description="Helical" evidence="17">
    <location>
        <begin position="119"/>
        <end position="139"/>
    </location>
</feature>
<feature type="domain" description="G-protein coupled receptors family 1 profile" evidence="18">
    <location>
        <begin position="53"/>
        <end position="347"/>
    </location>
</feature>
<dbReference type="GO" id="GO:0016779">
    <property type="term" value="F:nucleotidyltransferase activity"/>
    <property type="evidence" value="ECO:0007669"/>
    <property type="project" value="UniProtKB-KW"/>
</dbReference>
<dbReference type="InterPro" id="IPR012317">
    <property type="entry name" value="Poly(ADP-ribose)pol_cat_dom"/>
</dbReference>
<dbReference type="PROSITE" id="PS51977">
    <property type="entry name" value="WGR"/>
    <property type="match status" value="1"/>
</dbReference>
<dbReference type="SMART" id="SM00773">
    <property type="entry name" value="WGR"/>
    <property type="match status" value="1"/>
</dbReference>
<evidence type="ECO:0000256" key="12">
    <source>
        <dbReference type="ARBA" id="ARBA00023242"/>
    </source>
</evidence>
<evidence type="ECO:0000256" key="15">
    <source>
        <dbReference type="RuleBase" id="RU362114"/>
    </source>
</evidence>
<evidence type="ECO:0000256" key="14">
    <source>
        <dbReference type="RuleBase" id="RU000688"/>
    </source>
</evidence>
<evidence type="ECO:0000256" key="16">
    <source>
        <dbReference type="SAM" id="MobiDB-lite"/>
    </source>
</evidence>
<dbReference type="GO" id="GO:0035861">
    <property type="term" value="C:site of double-strand break"/>
    <property type="evidence" value="ECO:0007669"/>
    <property type="project" value="TreeGrafter"/>
</dbReference>
<keyword evidence="14" id="KW-0297">G-protein coupled receptor</keyword>
<gene>
    <name evidence="22" type="ORF">D4764_04G0007880</name>
</gene>
<dbReference type="PANTHER" id="PTHR10459">
    <property type="entry name" value="DNA LIGASE"/>
    <property type="match status" value="1"/>
</dbReference>
<dbReference type="InterPro" id="IPR036930">
    <property type="entry name" value="WGR_dom_sf"/>
</dbReference>
<dbReference type="PROSITE" id="PS51060">
    <property type="entry name" value="PARP_ALPHA_HD"/>
    <property type="match status" value="1"/>
</dbReference>
<evidence type="ECO:0000313" key="23">
    <source>
        <dbReference type="Proteomes" id="UP000324091"/>
    </source>
</evidence>
<evidence type="ECO:0000256" key="3">
    <source>
        <dbReference type="ARBA" id="ARBA00022676"/>
    </source>
</evidence>
<comment type="similarity">
    <text evidence="13">Belongs to the ARTD/PARP family.</text>
</comment>
<evidence type="ECO:0000256" key="17">
    <source>
        <dbReference type="SAM" id="Phobius"/>
    </source>
</evidence>
<dbReference type="InterPro" id="IPR004102">
    <property type="entry name" value="Poly(ADP-ribose)pol_reg_dom"/>
</dbReference>
<dbReference type="CDD" id="cd01437">
    <property type="entry name" value="parp_like"/>
    <property type="match status" value="1"/>
</dbReference>
<evidence type="ECO:0000256" key="1">
    <source>
        <dbReference type="ARBA" id="ARBA00004123"/>
    </source>
</evidence>
<evidence type="ECO:0000256" key="13">
    <source>
        <dbReference type="ARBA" id="ARBA00024347"/>
    </source>
</evidence>
<evidence type="ECO:0000256" key="11">
    <source>
        <dbReference type="ARBA" id="ARBA00023204"/>
    </source>
</evidence>
<dbReference type="InterPro" id="IPR000276">
    <property type="entry name" value="GPCR_Rhodpsn"/>
</dbReference>
<keyword evidence="10 17" id="KW-0472">Membrane</keyword>
<dbReference type="Gene3D" id="2.20.140.10">
    <property type="entry name" value="WGR domain"/>
    <property type="match status" value="1"/>
</dbReference>
<keyword evidence="6" id="KW-0548">Nucleotidyltransferase</keyword>
<dbReference type="Gene3D" id="1.20.142.10">
    <property type="entry name" value="Poly(ADP-ribose) polymerase, regulatory domain"/>
    <property type="match status" value="1"/>
</dbReference>
<dbReference type="InterPro" id="IPR008893">
    <property type="entry name" value="WGR_domain"/>
</dbReference>
<feature type="domain" description="WGR" evidence="21">
    <location>
        <begin position="500"/>
        <end position="590"/>
    </location>
</feature>
<dbReference type="InterPro" id="IPR017452">
    <property type="entry name" value="GPCR_Rhodpsn_7TM"/>
</dbReference>
<dbReference type="SUPFAM" id="SSF142921">
    <property type="entry name" value="WGR domain-like"/>
    <property type="match status" value="1"/>
</dbReference>
<evidence type="ECO:0000256" key="7">
    <source>
        <dbReference type="ARBA" id="ARBA00022763"/>
    </source>
</evidence>
<feature type="transmembrane region" description="Helical" evidence="17">
    <location>
        <begin position="208"/>
        <end position="232"/>
    </location>
</feature>
<feature type="transmembrane region" description="Helical" evidence="17">
    <location>
        <begin position="159"/>
        <end position="182"/>
    </location>
</feature>
<keyword evidence="8 17" id="KW-1133">Transmembrane helix</keyword>
<dbReference type="FunFam" id="2.20.140.10:FF:000001">
    <property type="entry name" value="Poly [ADP-ribose] polymerase"/>
    <property type="match status" value="1"/>
</dbReference>
<dbReference type="Pfam" id="PF05406">
    <property type="entry name" value="WGR"/>
    <property type="match status" value="1"/>
</dbReference>
<accession>A0A5C6N793</accession>
<keyword evidence="4 15" id="KW-0808">Transferase</keyword>
<dbReference type="Gene3D" id="3.90.228.10">
    <property type="match status" value="1"/>
</dbReference>
<evidence type="ECO:0000259" key="20">
    <source>
        <dbReference type="PROSITE" id="PS51060"/>
    </source>
</evidence>
<dbReference type="CDD" id="cd08002">
    <property type="entry name" value="WGR_PARP3_like"/>
    <property type="match status" value="1"/>
</dbReference>
<evidence type="ECO:0000259" key="18">
    <source>
        <dbReference type="PROSITE" id="PS50262"/>
    </source>
</evidence>
<feature type="domain" description="PARP catalytic" evidence="19">
    <location>
        <begin position="742"/>
        <end position="959"/>
    </location>
</feature>
<feature type="transmembrane region" description="Helical" evidence="17">
    <location>
        <begin position="291"/>
        <end position="311"/>
    </location>
</feature>
<dbReference type="Pfam" id="PF02877">
    <property type="entry name" value="PARP_reg"/>
    <property type="match status" value="1"/>
</dbReference>
<dbReference type="GO" id="GO:0003950">
    <property type="term" value="F:NAD+ poly-ADP-ribosyltransferase activity"/>
    <property type="evidence" value="ECO:0007669"/>
    <property type="project" value="UniProtKB-UniRule"/>
</dbReference>